<feature type="region of interest" description="Disordered" evidence="1">
    <location>
        <begin position="1"/>
        <end position="49"/>
    </location>
</feature>
<accession>A0A9N9UIJ1</accession>
<evidence type="ECO:0000313" key="3">
    <source>
        <dbReference type="Proteomes" id="UP000754883"/>
    </source>
</evidence>
<dbReference type="Proteomes" id="UP000754883">
    <property type="component" value="Unassembled WGS sequence"/>
</dbReference>
<dbReference type="EMBL" id="CABFNO020001479">
    <property type="protein sequence ID" value="CAG9991635.1"/>
    <property type="molecule type" value="Genomic_DNA"/>
</dbReference>
<feature type="compositionally biased region" description="Acidic residues" evidence="1">
    <location>
        <begin position="39"/>
        <end position="49"/>
    </location>
</feature>
<proteinExistence type="predicted"/>
<reference evidence="2 3" key="2">
    <citation type="submission" date="2021-10" db="EMBL/GenBank/DDBJ databases">
        <authorList>
            <person name="Piombo E."/>
        </authorList>
    </citation>
    <scope>NUCLEOTIDE SEQUENCE [LARGE SCALE GENOMIC DNA]</scope>
</reference>
<name>A0A9N9UIJ1_9HYPO</name>
<gene>
    <name evidence="2" type="ORF">CBYS24578_00006399</name>
</gene>
<evidence type="ECO:0000313" key="2">
    <source>
        <dbReference type="EMBL" id="CAG9991635.1"/>
    </source>
</evidence>
<evidence type="ECO:0000256" key="1">
    <source>
        <dbReference type="SAM" id="MobiDB-lite"/>
    </source>
</evidence>
<keyword evidence="3" id="KW-1185">Reference proteome</keyword>
<comment type="caution">
    <text evidence="2">The sequence shown here is derived from an EMBL/GenBank/DDBJ whole genome shotgun (WGS) entry which is preliminary data.</text>
</comment>
<organism evidence="2 3">
    <name type="scientific">Clonostachys byssicola</name>
    <dbReference type="NCBI Taxonomy" id="160290"/>
    <lineage>
        <taxon>Eukaryota</taxon>
        <taxon>Fungi</taxon>
        <taxon>Dikarya</taxon>
        <taxon>Ascomycota</taxon>
        <taxon>Pezizomycotina</taxon>
        <taxon>Sordariomycetes</taxon>
        <taxon>Hypocreomycetidae</taxon>
        <taxon>Hypocreales</taxon>
        <taxon>Bionectriaceae</taxon>
        <taxon>Clonostachys</taxon>
    </lineage>
</organism>
<sequence length="73" mass="8160">MGGASRDVGGRGEKGKREEVKHKPMEMKMDKGRRGREVAEDESASPCCDDCDEDCTTKKETLEEEKKKAKQKA</sequence>
<reference evidence="3" key="1">
    <citation type="submission" date="2019-06" db="EMBL/GenBank/DDBJ databases">
        <authorList>
            <person name="Broberg M."/>
        </authorList>
    </citation>
    <scope>NUCLEOTIDE SEQUENCE [LARGE SCALE GENOMIC DNA]</scope>
</reference>
<dbReference type="AlphaFoldDB" id="A0A9N9UIJ1"/>
<protein>
    <submittedName>
        <fullName evidence="2">Uncharacterized protein</fullName>
    </submittedName>
</protein>
<feature type="compositionally biased region" description="Basic and acidic residues" evidence="1">
    <location>
        <begin position="8"/>
        <end position="38"/>
    </location>
</feature>